<sequence length="201" mass="22372">NAEDIYAAPDSIITRERAKLHIANFSVGNITIQPGQVLGTSRNPHTWLDKKEKYSSTQKVLMEAHAQMIRKIVELRTPAHLQHTSTVRSEAKEVLGDIPAWFTDEDVLAEPPVEGGPKTAEVSEDSVDSAKMFEALDINPDLPPEKRKKIEEVIWANQRAFGLNDRLGELTDFKVKIPLYPGAKEVSLPPFPSSPAKREAI</sequence>
<evidence type="ECO:0000313" key="1">
    <source>
        <dbReference type="EMBL" id="KZP04507.1"/>
    </source>
</evidence>
<proteinExistence type="predicted"/>
<reference evidence="1 2" key="1">
    <citation type="journal article" date="2016" name="Mol. Biol. Evol.">
        <title>Comparative Genomics of Early-Diverging Mushroom-Forming Fungi Provides Insights into the Origins of Lignocellulose Decay Capabilities.</title>
        <authorList>
            <person name="Nagy L.G."/>
            <person name="Riley R."/>
            <person name="Tritt A."/>
            <person name="Adam C."/>
            <person name="Daum C."/>
            <person name="Floudas D."/>
            <person name="Sun H."/>
            <person name="Yadav J.S."/>
            <person name="Pangilinan J."/>
            <person name="Larsson K.H."/>
            <person name="Matsuura K."/>
            <person name="Barry K."/>
            <person name="Labutti K."/>
            <person name="Kuo R."/>
            <person name="Ohm R.A."/>
            <person name="Bhattacharya S.S."/>
            <person name="Shirouzu T."/>
            <person name="Yoshinaga Y."/>
            <person name="Martin F.M."/>
            <person name="Grigoriev I.V."/>
            <person name="Hibbett D.S."/>
        </authorList>
    </citation>
    <scope>NUCLEOTIDE SEQUENCE [LARGE SCALE GENOMIC DNA]</scope>
    <source>
        <strain evidence="1 2">CBS 109695</strain>
    </source>
</reference>
<dbReference type="STRING" id="436010.A0A167V0F7"/>
<feature type="non-terminal residue" evidence="1">
    <location>
        <position position="201"/>
    </location>
</feature>
<dbReference type="AlphaFoldDB" id="A0A167V0F7"/>
<feature type="non-terminal residue" evidence="1">
    <location>
        <position position="1"/>
    </location>
</feature>
<keyword evidence="2" id="KW-1185">Reference proteome</keyword>
<dbReference type="EMBL" id="KV417916">
    <property type="protein sequence ID" value="KZP04507.1"/>
    <property type="molecule type" value="Genomic_DNA"/>
</dbReference>
<dbReference type="Proteomes" id="UP000076532">
    <property type="component" value="Unassembled WGS sequence"/>
</dbReference>
<protein>
    <submittedName>
        <fullName evidence="1">Uncharacterized protein</fullName>
    </submittedName>
</protein>
<accession>A0A167V0F7</accession>
<dbReference type="OrthoDB" id="3262968at2759"/>
<evidence type="ECO:0000313" key="2">
    <source>
        <dbReference type="Proteomes" id="UP000076532"/>
    </source>
</evidence>
<organism evidence="1 2">
    <name type="scientific">Athelia psychrophila</name>
    <dbReference type="NCBI Taxonomy" id="1759441"/>
    <lineage>
        <taxon>Eukaryota</taxon>
        <taxon>Fungi</taxon>
        <taxon>Dikarya</taxon>
        <taxon>Basidiomycota</taxon>
        <taxon>Agaricomycotina</taxon>
        <taxon>Agaricomycetes</taxon>
        <taxon>Agaricomycetidae</taxon>
        <taxon>Atheliales</taxon>
        <taxon>Atheliaceae</taxon>
        <taxon>Athelia</taxon>
    </lineage>
</organism>
<name>A0A167V0F7_9AGAM</name>
<gene>
    <name evidence="1" type="ORF">FIBSPDRAFT_692972</name>
</gene>